<dbReference type="AlphaFoldDB" id="A0A4R3Q0V5"/>
<accession>A0A4R3Q0V5</accession>
<evidence type="ECO:0000313" key="3">
    <source>
        <dbReference type="EMBL" id="TCU13984.1"/>
    </source>
</evidence>
<evidence type="ECO:0000259" key="1">
    <source>
        <dbReference type="Pfam" id="PF04773"/>
    </source>
</evidence>
<dbReference type="InterPro" id="IPR007029">
    <property type="entry name" value="YHS_dom"/>
</dbReference>
<dbReference type="Proteomes" id="UP000294576">
    <property type="component" value="Unassembled WGS sequence"/>
</dbReference>
<dbReference type="InterPro" id="IPR006860">
    <property type="entry name" value="FecR"/>
</dbReference>
<dbReference type="Pfam" id="PF04773">
    <property type="entry name" value="FecR"/>
    <property type="match status" value="1"/>
</dbReference>
<feature type="domain" description="FecR protein" evidence="1">
    <location>
        <begin position="3"/>
        <end position="71"/>
    </location>
</feature>
<name>A0A4R3Q0V5_RHISU</name>
<protein>
    <submittedName>
        <fullName evidence="3">FecR family protein</fullName>
    </submittedName>
</protein>
<dbReference type="NCBIfam" id="NF041384">
    <property type="entry name" value="YHS_seleno_dom"/>
    <property type="match status" value="1"/>
</dbReference>
<organism evidence="3 4">
    <name type="scientific">Rhizobium sullae</name>
    <name type="common">Rhizobium hedysari</name>
    <dbReference type="NCBI Taxonomy" id="50338"/>
    <lineage>
        <taxon>Bacteria</taxon>
        <taxon>Pseudomonadati</taxon>
        <taxon>Pseudomonadota</taxon>
        <taxon>Alphaproteobacteria</taxon>
        <taxon>Hyphomicrobiales</taxon>
        <taxon>Rhizobiaceae</taxon>
        <taxon>Rhizobium/Agrobacterium group</taxon>
        <taxon>Rhizobium</taxon>
    </lineage>
</organism>
<feature type="domain" description="YHS" evidence="2">
    <location>
        <begin position="129"/>
        <end position="175"/>
    </location>
</feature>
<evidence type="ECO:0000313" key="4">
    <source>
        <dbReference type="Proteomes" id="UP000294576"/>
    </source>
</evidence>
<dbReference type="EMBL" id="SMBH01000010">
    <property type="protein sequence ID" value="TCU13984.1"/>
    <property type="molecule type" value="Genomic_DNA"/>
</dbReference>
<comment type="caution">
    <text evidence="3">The sequence shown here is derived from an EMBL/GenBank/DDBJ whole genome shotgun (WGS) entry which is preliminary data.</text>
</comment>
<dbReference type="Gene3D" id="2.60.120.1440">
    <property type="match status" value="1"/>
</dbReference>
<proteinExistence type="predicted"/>
<reference evidence="3 4" key="1">
    <citation type="submission" date="2019-03" db="EMBL/GenBank/DDBJ databases">
        <title>Genomic Encyclopedia of Type Strains, Phase IV (KMG-V): Genome sequencing to study the core and pangenomes of soil and plant-associated prokaryotes.</title>
        <authorList>
            <person name="Whitman W."/>
        </authorList>
    </citation>
    <scope>NUCLEOTIDE SEQUENCE [LARGE SCALE GENOMIC DNA]</scope>
    <source>
        <strain evidence="3 4">Hc14</strain>
    </source>
</reference>
<gene>
    <name evidence="3" type="ORF">EV132_11061</name>
</gene>
<dbReference type="Pfam" id="PF04945">
    <property type="entry name" value="YHS"/>
    <property type="match status" value="1"/>
</dbReference>
<evidence type="ECO:0000259" key="2">
    <source>
        <dbReference type="Pfam" id="PF04945"/>
    </source>
</evidence>
<sequence length="239" mass="25625">MDLADGASLELNTQTSIALRPSNGIGERIELINGEAMISRGMELAQALTVIAGDGSMSSRNARFNVSQSEPPATKKGGAFVQQKDNTMTISLRPILPLAAALTLSFASVGYSAEIFTTNGVAINGYDPVAYFTDHKPVKGSDKHTATYQGATFHFASAAHRDAFTANPGHFAPQYGGYCAFGTAQGHKASTEPQAFTVVDNKLYLNYNDSVLKTWRQDVSGYIKKADANWGKVRLQPDP</sequence>